<dbReference type="EC" id="5.1.3.6" evidence="3"/>
<dbReference type="PANTHER" id="PTHR43574">
    <property type="entry name" value="EPIMERASE-RELATED"/>
    <property type="match status" value="1"/>
</dbReference>
<evidence type="ECO:0000313" key="4">
    <source>
        <dbReference type="Proteomes" id="UP000525298"/>
    </source>
</evidence>
<dbReference type="GO" id="GO:0050378">
    <property type="term" value="F:UDP-glucuronate 4-epimerase activity"/>
    <property type="evidence" value="ECO:0007669"/>
    <property type="project" value="UniProtKB-EC"/>
</dbReference>
<gene>
    <name evidence="3" type="ORF">HNR65_001199</name>
</gene>
<protein>
    <submittedName>
        <fullName evidence="3">UDP-glucuronate 4-epimerase</fullName>
        <ecNumber evidence="3">5.1.3.6</ecNumber>
    </submittedName>
</protein>
<evidence type="ECO:0000259" key="2">
    <source>
        <dbReference type="Pfam" id="PF01370"/>
    </source>
</evidence>
<keyword evidence="4" id="KW-1185">Reference proteome</keyword>
<organism evidence="3 4">
    <name type="scientific">Desulfosalsimonas propionicica</name>
    <dbReference type="NCBI Taxonomy" id="332175"/>
    <lineage>
        <taxon>Bacteria</taxon>
        <taxon>Pseudomonadati</taxon>
        <taxon>Thermodesulfobacteriota</taxon>
        <taxon>Desulfobacteria</taxon>
        <taxon>Desulfobacterales</taxon>
        <taxon>Desulfosalsimonadaceae</taxon>
        <taxon>Desulfosalsimonas</taxon>
    </lineage>
</organism>
<evidence type="ECO:0000313" key="3">
    <source>
        <dbReference type="EMBL" id="MBA2880881.1"/>
    </source>
</evidence>
<dbReference type="Pfam" id="PF01370">
    <property type="entry name" value="Epimerase"/>
    <property type="match status" value="1"/>
</dbReference>
<proteinExistence type="predicted"/>
<dbReference type="SUPFAM" id="SSF51735">
    <property type="entry name" value="NAD(P)-binding Rossmann-fold domains"/>
    <property type="match status" value="1"/>
</dbReference>
<feature type="domain" description="NAD-dependent epimerase/dehydratase" evidence="2">
    <location>
        <begin position="6"/>
        <end position="237"/>
    </location>
</feature>
<keyword evidence="3" id="KW-0413">Isomerase</keyword>
<name>A0A7W0HKB1_9BACT</name>
<accession>A0A7W0HKB1</accession>
<dbReference type="Proteomes" id="UP000525298">
    <property type="component" value="Unassembled WGS sequence"/>
</dbReference>
<dbReference type="Gene3D" id="3.40.50.720">
    <property type="entry name" value="NAD(P)-binding Rossmann-like Domain"/>
    <property type="match status" value="1"/>
</dbReference>
<reference evidence="3 4" key="1">
    <citation type="submission" date="2020-07" db="EMBL/GenBank/DDBJ databases">
        <title>Genomic Encyclopedia of Type Strains, Phase IV (KMG-IV): sequencing the most valuable type-strain genomes for metagenomic binning, comparative biology and taxonomic classification.</title>
        <authorList>
            <person name="Goeker M."/>
        </authorList>
    </citation>
    <scope>NUCLEOTIDE SEQUENCE [LARGE SCALE GENOMIC DNA]</scope>
    <source>
        <strain evidence="3 4">DSM 17721</strain>
    </source>
</reference>
<keyword evidence="1" id="KW-0520">NAD</keyword>
<dbReference type="EMBL" id="JACDUS010000002">
    <property type="protein sequence ID" value="MBA2880881.1"/>
    <property type="molecule type" value="Genomic_DNA"/>
</dbReference>
<evidence type="ECO:0000256" key="1">
    <source>
        <dbReference type="ARBA" id="ARBA00023027"/>
    </source>
</evidence>
<dbReference type="PRINTS" id="PR01713">
    <property type="entry name" value="NUCEPIMERASE"/>
</dbReference>
<sequence length="338" mass="38543">MEFKKVLVTGAAGFIGYHLASRLADEGKTVAGLDNLNAYYDVELKKARLRRLEQKPGFSFHRIDLEDRDALNRLFAERKFDVVVNLAAQAGVRYSLENPHAYVDANLVGFVNLLECCRHFNVSHFVFASSSSVYGANTKMPFSVHDNVDHPVSLYAASKKANELMAHTYSHLYGMRCTGLRFFTVYGPWGRPDMALFLFTRAILEGRPIQVFNHGRMQRDFTYIDDIIEGVVRVMGKLPEPDPDWSGESPDPGTSYTSYRVYNIGNNRPEKLMDFIRVLEEILGKQAEKEYLDLQPGDVPATCADIDDLYNAVGFRPMTPIKEGIQRFVDWYRDYYSE</sequence>
<dbReference type="RefSeq" id="WP_181550532.1">
    <property type="nucleotide sequence ID" value="NZ_JACDUS010000002.1"/>
</dbReference>
<comment type="caution">
    <text evidence="3">The sequence shown here is derived from an EMBL/GenBank/DDBJ whole genome shotgun (WGS) entry which is preliminary data.</text>
</comment>
<dbReference type="AlphaFoldDB" id="A0A7W0HKB1"/>
<dbReference type="InterPro" id="IPR001509">
    <property type="entry name" value="Epimerase_deHydtase"/>
</dbReference>
<dbReference type="CDD" id="cd05253">
    <property type="entry name" value="UDP_GE_SDE_e"/>
    <property type="match status" value="1"/>
</dbReference>
<dbReference type="InterPro" id="IPR036291">
    <property type="entry name" value="NAD(P)-bd_dom_sf"/>
</dbReference>